<feature type="transmembrane region" description="Helical" evidence="2">
    <location>
        <begin position="344"/>
        <end position="368"/>
    </location>
</feature>
<comment type="subcellular location">
    <subcellularLocation>
        <location evidence="1">Cell inner membrane</location>
        <topology evidence="1">Multi-pass membrane protein</topology>
    </subcellularLocation>
</comment>
<feature type="transmembrane region" description="Helical" evidence="2">
    <location>
        <begin position="303"/>
        <end position="323"/>
    </location>
</feature>
<dbReference type="EMBL" id="JAICBX010000003">
    <property type="protein sequence ID" value="MBW8638651.1"/>
    <property type="molecule type" value="Genomic_DNA"/>
</dbReference>
<feature type="transmembrane region" description="Helical" evidence="2">
    <location>
        <begin position="180"/>
        <end position="203"/>
    </location>
</feature>
<dbReference type="InterPro" id="IPR011853">
    <property type="entry name" value="TRAP_DctM-Dct_fused"/>
</dbReference>
<feature type="transmembrane region" description="Helical" evidence="2">
    <location>
        <begin position="472"/>
        <end position="491"/>
    </location>
</feature>
<feature type="transmembrane region" description="Helical" evidence="2">
    <location>
        <begin position="374"/>
        <end position="392"/>
    </location>
</feature>
<evidence type="ECO:0000313" key="4">
    <source>
        <dbReference type="EMBL" id="MBW8638651.1"/>
    </source>
</evidence>
<comment type="function">
    <text evidence="1">Part of the tripartite ATP-independent periplasmic (TRAP) transport system.</text>
</comment>
<feature type="transmembrane region" description="Helical" evidence="2">
    <location>
        <begin position="82"/>
        <end position="102"/>
    </location>
</feature>
<feature type="transmembrane region" description="Helical" evidence="2">
    <location>
        <begin position="52"/>
        <end position="70"/>
    </location>
</feature>
<feature type="domain" description="TRAP C4-dicarboxylate transport system permease DctM subunit" evidence="3">
    <location>
        <begin position="123"/>
        <end position="554"/>
    </location>
</feature>
<evidence type="ECO:0000259" key="3">
    <source>
        <dbReference type="Pfam" id="PF06808"/>
    </source>
</evidence>
<organism evidence="4 5">
    <name type="scientific">Flavimaribacter sediminis</name>
    <dbReference type="NCBI Taxonomy" id="2865987"/>
    <lineage>
        <taxon>Bacteria</taxon>
        <taxon>Pseudomonadati</taxon>
        <taxon>Pseudomonadota</taxon>
        <taxon>Alphaproteobacteria</taxon>
        <taxon>Hyphomicrobiales</taxon>
        <taxon>Rhizobiaceae</taxon>
        <taxon>Flavimaribacter</taxon>
    </lineage>
</organism>
<dbReference type="Pfam" id="PF06808">
    <property type="entry name" value="DctM"/>
    <property type="match status" value="1"/>
</dbReference>
<dbReference type="AlphaFoldDB" id="A0AAE2ZLX6"/>
<feature type="transmembrane region" description="Helical" evidence="2">
    <location>
        <begin position="138"/>
        <end position="160"/>
    </location>
</feature>
<proteinExistence type="predicted"/>
<feature type="transmembrane region" description="Helical" evidence="2">
    <location>
        <begin position="21"/>
        <end position="40"/>
    </location>
</feature>
<gene>
    <name evidence="4" type="ORF">K1W69_15755</name>
</gene>
<dbReference type="GO" id="GO:0005886">
    <property type="term" value="C:plasma membrane"/>
    <property type="evidence" value="ECO:0007669"/>
    <property type="project" value="UniProtKB-SubCell"/>
</dbReference>
<dbReference type="RefSeq" id="WP_220229390.1">
    <property type="nucleotide sequence ID" value="NZ_JAICBX010000003.1"/>
</dbReference>
<sequence length="646" mass="68092">MSESSQREAAHGLPFALARSVADALALLLTVAAVCWALSVPRYFNLGFYPQQFFAIILACVLPIAFLTLPARMGAERHRVPWCDVALAVLSFAVVAFIAIRYPDLVLKIFSRPPEVWIPGLIATVLVLEALRRATGWALVIIILCFLAYALLGHFIPGRLSGRPQNWQMLSGYMAFDSNGILGLPLSVAATIVITFILFGGLLSITGGSRFFTDAAMLAMGRFRGGSMKIAVLASGLFGSISGSAVANVVGTGVVTIPMIKRDGYPAHKAAAIEAVASTGGQLMPPVMGASAFLMAEFLAVPYSTIVLAALVPAILYYIALFIQADLEAARLDISPVPKSELPVPSAVLGGLHFAIAFAALIYALFWMRWQPERAALLGCVSLVVTSLLFGYGGSRPKIFDIAASLSRTGHSVVEIILISAASGLVIGVLNVTGLSFNLTYVLVQIGGGNVIVLLGLSAIVCIILGMGLPTLGVYVLLAALVAPALVQVGVEPIAAHLYVLYYGMMSMITPPIALAAFAAASIAKAPSMQTGFAAVKFGWSAYVIPVLFVFSPTLLLIGAPMDIVLAIVTAIVGVWLISAGLAGYFTSRMNFATRCLFVLFGLMALIPAQAFPGALYSDIAGVLGGFVLMGSEFARRRLRLNRAEG</sequence>
<dbReference type="PANTHER" id="PTHR43849">
    <property type="entry name" value="BLL3936 PROTEIN"/>
    <property type="match status" value="1"/>
</dbReference>
<feature type="transmembrane region" description="Helical" evidence="2">
    <location>
        <begin position="615"/>
        <end position="635"/>
    </location>
</feature>
<dbReference type="NCBIfam" id="TIGR02123">
    <property type="entry name" value="TRAP_fused"/>
    <property type="match status" value="1"/>
</dbReference>
<keyword evidence="1" id="KW-0813">Transport</keyword>
<evidence type="ECO:0000256" key="1">
    <source>
        <dbReference type="RuleBase" id="RU369079"/>
    </source>
</evidence>
<dbReference type="GO" id="GO:0022857">
    <property type="term" value="F:transmembrane transporter activity"/>
    <property type="evidence" value="ECO:0007669"/>
    <property type="project" value="UniProtKB-UniRule"/>
</dbReference>
<keyword evidence="2" id="KW-0472">Membrane</keyword>
<dbReference type="PANTHER" id="PTHR43849:SF2">
    <property type="entry name" value="BLL3936 PROTEIN"/>
    <property type="match status" value="1"/>
</dbReference>
<reference evidence="4" key="1">
    <citation type="submission" date="2021-08" db="EMBL/GenBank/DDBJ databases">
        <title>Hoeflea bacterium WL0058 sp. nov., isolated from the sediment.</title>
        <authorList>
            <person name="Wang L."/>
            <person name="Zhang D."/>
        </authorList>
    </citation>
    <scope>NUCLEOTIDE SEQUENCE</scope>
    <source>
        <strain evidence="4">WL0058</strain>
    </source>
</reference>
<keyword evidence="2" id="KW-1133">Transmembrane helix</keyword>
<dbReference type="InterPro" id="IPR010656">
    <property type="entry name" value="DctM"/>
</dbReference>
<protein>
    <submittedName>
        <fullName evidence="4">TRAP transporter fused permease subunit</fullName>
    </submittedName>
</protein>
<keyword evidence="1" id="KW-1003">Cell membrane</keyword>
<feature type="transmembrane region" description="Helical" evidence="2">
    <location>
        <begin position="564"/>
        <end position="585"/>
    </location>
</feature>
<evidence type="ECO:0000313" key="5">
    <source>
        <dbReference type="Proteomes" id="UP001196509"/>
    </source>
</evidence>
<evidence type="ECO:0000256" key="2">
    <source>
        <dbReference type="SAM" id="Phobius"/>
    </source>
</evidence>
<comment type="caution">
    <text evidence="4">The sequence shown here is derived from an EMBL/GenBank/DDBJ whole genome shotgun (WGS) entry which is preliminary data.</text>
</comment>
<name>A0AAE2ZLX6_9HYPH</name>
<dbReference type="Proteomes" id="UP001196509">
    <property type="component" value="Unassembled WGS sequence"/>
</dbReference>
<feature type="transmembrane region" description="Helical" evidence="2">
    <location>
        <begin position="413"/>
        <end position="433"/>
    </location>
</feature>
<keyword evidence="2" id="KW-0812">Transmembrane</keyword>
<keyword evidence="5" id="KW-1185">Reference proteome</keyword>
<feature type="transmembrane region" description="Helical" evidence="2">
    <location>
        <begin position="230"/>
        <end position="250"/>
    </location>
</feature>
<keyword evidence="1" id="KW-0997">Cell inner membrane</keyword>
<feature type="transmembrane region" description="Helical" evidence="2">
    <location>
        <begin position="439"/>
        <end position="465"/>
    </location>
</feature>
<feature type="transmembrane region" description="Helical" evidence="2">
    <location>
        <begin position="503"/>
        <end position="526"/>
    </location>
</feature>
<accession>A0AAE2ZLX6</accession>
<feature type="transmembrane region" description="Helical" evidence="2">
    <location>
        <begin position="538"/>
        <end position="558"/>
    </location>
</feature>